<dbReference type="EMBL" id="BNFF01000001">
    <property type="protein sequence ID" value="GHK53709.1"/>
    <property type="molecule type" value="Genomic_DNA"/>
</dbReference>
<dbReference type="GO" id="GO:0004565">
    <property type="term" value="F:beta-galactosidase activity"/>
    <property type="evidence" value="ECO:0007669"/>
    <property type="project" value="InterPro"/>
</dbReference>
<dbReference type="Pfam" id="PF02449">
    <property type="entry name" value="Glyco_hydro_42"/>
    <property type="match status" value="1"/>
</dbReference>
<dbReference type="GO" id="GO:0009341">
    <property type="term" value="C:beta-galactosidase complex"/>
    <property type="evidence" value="ECO:0007669"/>
    <property type="project" value="InterPro"/>
</dbReference>
<proteinExistence type="predicted"/>
<dbReference type="Gene3D" id="3.20.20.80">
    <property type="entry name" value="Glycosidases"/>
    <property type="match status" value="1"/>
</dbReference>
<dbReference type="SUPFAM" id="SSF51445">
    <property type="entry name" value="(Trans)glycosidases"/>
    <property type="match status" value="1"/>
</dbReference>
<dbReference type="PANTHER" id="PTHR36447">
    <property type="entry name" value="BETA-GALACTOSIDASE GANA"/>
    <property type="match status" value="1"/>
</dbReference>
<organism evidence="4 5">
    <name type="scientific">Klebsiella pneumoniae</name>
    <dbReference type="NCBI Taxonomy" id="573"/>
    <lineage>
        <taxon>Bacteria</taxon>
        <taxon>Pseudomonadati</taxon>
        <taxon>Pseudomonadota</taxon>
        <taxon>Gammaproteobacteria</taxon>
        <taxon>Enterobacterales</taxon>
        <taxon>Enterobacteriaceae</taxon>
        <taxon>Klebsiella/Raoultella group</taxon>
        <taxon>Klebsiella</taxon>
        <taxon>Klebsiella pneumoniae complex</taxon>
    </lineage>
</organism>
<evidence type="ECO:0000259" key="3">
    <source>
        <dbReference type="Pfam" id="PF02449"/>
    </source>
</evidence>
<dbReference type="InterPro" id="IPR017853">
    <property type="entry name" value="GH"/>
</dbReference>
<name>A0A919HS77_KLEPN</name>
<keyword evidence="2" id="KW-0326">Glycosidase</keyword>
<comment type="caution">
    <text evidence="4">The sequence shown here is derived from an EMBL/GenBank/DDBJ whole genome shotgun (WGS) entry which is preliminary data.</text>
</comment>
<keyword evidence="1" id="KW-0378">Hydrolase</keyword>
<evidence type="ECO:0000256" key="1">
    <source>
        <dbReference type="ARBA" id="ARBA00022801"/>
    </source>
</evidence>
<dbReference type="InterPro" id="IPR013529">
    <property type="entry name" value="Glyco_hydro_42_N"/>
</dbReference>
<evidence type="ECO:0000313" key="4">
    <source>
        <dbReference type="EMBL" id="GHK53709.1"/>
    </source>
</evidence>
<dbReference type="PANTHER" id="PTHR36447:SF1">
    <property type="entry name" value="BETA-GALACTOSIDASE GANA"/>
    <property type="match status" value="1"/>
</dbReference>
<protein>
    <recommendedName>
        <fullName evidence="3">Glycoside hydrolase family 42 N-terminal domain-containing protein</fullName>
    </recommendedName>
</protein>
<evidence type="ECO:0000256" key="2">
    <source>
        <dbReference type="ARBA" id="ARBA00023295"/>
    </source>
</evidence>
<reference evidence="4" key="1">
    <citation type="submission" date="2020-10" db="EMBL/GenBank/DDBJ databases">
        <title>Genome Sequence of ESBL Producing Zambian Clinical Strains.</title>
        <authorList>
            <person name="Shawa M."/>
            <person name="Furuta Y."/>
            <person name="Simbotwe M."/>
            <person name="Mulenga E."/>
            <person name="Mubanga M."/>
            <person name="Mulenga G."/>
            <person name="Kaile C."/>
            <person name="Zorigt T."/>
            <person name="Hang'ombe B."/>
            <person name="Higashi H."/>
        </authorList>
    </citation>
    <scope>NUCLEOTIDE SEQUENCE</scope>
    <source>
        <strain evidence="4">Zam_UTH_09</strain>
    </source>
</reference>
<gene>
    <name evidence="4" type="ORF">KPZU09_34450</name>
</gene>
<evidence type="ECO:0000313" key="5">
    <source>
        <dbReference type="Proteomes" id="UP000655094"/>
    </source>
</evidence>
<sequence length="174" mass="19596">MNKFAPLHPKVSTLLHGADYNPEQWENDPDIIDKDIAMMQQAKCNVMSVGIFSWAKLEPREGVFNFDWLDIILDKLYAAGIHVFLATPSGARPAWMSQRYPQVLRVGRDRCRPCTAAVTTTVCRHRSIARKPCKSIPCWQNVIPHTRRCWAGIFPTNMAVNAIAISARTVFATG</sequence>
<dbReference type="GO" id="GO:0005975">
    <property type="term" value="P:carbohydrate metabolic process"/>
    <property type="evidence" value="ECO:0007669"/>
    <property type="project" value="InterPro"/>
</dbReference>
<accession>A0A919HS77</accession>
<dbReference type="AlphaFoldDB" id="A0A919HS77"/>
<dbReference type="InterPro" id="IPR003476">
    <property type="entry name" value="Glyco_hydro_42"/>
</dbReference>
<feature type="domain" description="Glycoside hydrolase family 42 N-terminal" evidence="3">
    <location>
        <begin position="19"/>
        <end position="135"/>
    </location>
</feature>
<dbReference type="Proteomes" id="UP000655094">
    <property type="component" value="Unassembled WGS sequence"/>
</dbReference>